<accession>I3C972</accession>
<dbReference type="EMBL" id="JH651379">
    <property type="protein sequence ID" value="EIJ40165.1"/>
    <property type="molecule type" value="Genomic_DNA"/>
</dbReference>
<dbReference type="Proteomes" id="UP000004690">
    <property type="component" value="Unassembled WGS sequence"/>
</dbReference>
<gene>
    <name evidence="1" type="ORF">JoomaDRAFT_3219</name>
</gene>
<name>I3C972_9FLAO</name>
<evidence type="ECO:0000313" key="1">
    <source>
        <dbReference type="EMBL" id="EIJ40165.1"/>
    </source>
</evidence>
<dbReference type="GO" id="GO:0005509">
    <property type="term" value="F:calcium ion binding"/>
    <property type="evidence" value="ECO:0007669"/>
    <property type="project" value="InterPro"/>
</dbReference>
<evidence type="ECO:0008006" key="3">
    <source>
        <dbReference type="Google" id="ProtNLM"/>
    </source>
</evidence>
<keyword evidence="2" id="KW-1185">Reference proteome</keyword>
<evidence type="ECO:0000313" key="2">
    <source>
        <dbReference type="Proteomes" id="UP000004690"/>
    </source>
</evidence>
<dbReference type="PROSITE" id="PS51257">
    <property type="entry name" value="PROKAR_LIPOPROTEIN"/>
    <property type="match status" value="1"/>
</dbReference>
<dbReference type="Gene3D" id="4.10.1080.10">
    <property type="entry name" value="TSP type-3 repeat"/>
    <property type="match status" value="1"/>
</dbReference>
<sequence>MKRVFFFVFISIMLSSCDDGDFIIERLEFDDTEINNPCSNTTLFKISENGTEALIVKITSSTVNFKEVDTLEFPINNTSNQVLYRIFDAEVKSSYFCQTVPPTTPLVTEEWYAPSGTIRIVTTLEDDDQDGVPTAQEGVVYNEDGTVNKEASRDSDGDGIPDYIDRDDDNDNVFTKDEIDFDDLNQVIFTDTDGDGIPNYLDNDDDDDGILTIDEDLNGDGNPANDTTEIEGQKVPNYLTTTAATATTDVFGLKKNEYQSIYSSEIMIIDGFKLQNGDEEIKFDVEEYLYGIIETKVTQTEE</sequence>
<reference evidence="1 2" key="1">
    <citation type="submission" date="2012-02" db="EMBL/GenBank/DDBJ databases">
        <title>Improved High-Quality Draft genome of Joostella marina DSM 19592.</title>
        <authorList>
            <consortium name="US DOE Joint Genome Institute (JGI-PGF)"/>
            <person name="Lucas S."/>
            <person name="Copeland A."/>
            <person name="Lapidus A."/>
            <person name="Bruce D."/>
            <person name="Goodwin L."/>
            <person name="Pitluck S."/>
            <person name="Peters L."/>
            <person name="Chertkov O."/>
            <person name="Ovchinnikova G."/>
            <person name="Kyrpides N."/>
            <person name="Mavromatis K."/>
            <person name="Detter J.C."/>
            <person name="Han C."/>
            <person name="Land M."/>
            <person name="Hauser L."/>
            <person name="Markowitz V."/>
            <person name="Cheng J.-F."/>
            <person name="Hugenholtz P."/>
            <person name="Woyke T."/>
            <person name="Wu D."/>
            <person name="Tindall B."/>
            <person name="Brambilla E."/>
            <person name="Klenk H.-P."/>
            <person name="Eisen J.A."/>
        </authorList>
    </citation>
    <scope>NUCLEOTIDE SEQUENCE [LARGE SCALE GENOMIC DNA]</scope>
    <source>
        <strain evidence="1 2">DSM 19592</strain>
    </source>
</reference>
<proteinExistence type="predicted"/>
<dbReference type="InterPro" id="IPR028974">
    <property type="entry name" value="TSP_type-3_rpt"/>
</dbReference>
<dbReference type="RefSeq" id="WP_008614174.1">
    <property type="nucleotide sequence ID" value="NZ_JH651379.1"/>
</dbReference>
<dbReference type="AlphaFoldDB" id="I3C972"/>
<organism evidence="1 2">
    <name type="scientific">Galbibacter orientalis DSM 19592</name>
    <dbReference type="NCBI Taxonomy" id="926559"/>
    <lineage>
        <taxon>Bacteria</taxon>
        <taxon>Pseudomonadati</taxon>
        <taxon>Bacteroidota</taxon>
        <taxon>Flavobacteriia</taxon>
        <taxon>Flavobacteriales</taxon>
        <taxon>Flavobacteriaceae</taxon>
        <taxon>Galbibacter</taxon>
    </lineage>
</organism>
<dbReference type="eggNOG" id="COG0545">
    <property type="taxonomic scope" value="Bacteria"/>
</dbReference>
<dbReference type="OrthoDB" id="1417969at2"/>
<protein>
    <recommendedName>
        <fullName evidence="3">Calcium-binding protein</fullName>
    </recommendedName>
</protein>
<dbReference type="STRING" id="926559.JoomaDRAFT_3219"/>
<dbReference type="HOGENOM" id="CLU_884986_0_0_10"/>